<dbReference type="InterPro" id="IPR003961">
    <property type="entry name" value="FN3_dom"/>
</dbReference>
<keyword evidence="1" id="KW-0472">Membrane</keyword>
<organism evidence="3">
    <name type="scientific">candidate division WOR-3 bacterium</name>
    <dbReference type="NCBI Taxonomy" id="2052148"/>
    <lineage>
        <taxon>Bacteria</taxon>
        <taxon>Bacteria division WOR-3</taxon>
    </lineage>
</organism>
<name>A0A7V3RG84_UNCW3</name>
<gene>
    <name evidence="3" type="ORF">ENX68_01285</name>
</gene>
<sequence length="360" mass="40189">MFFITLVLIINGINLRTFDTPNDDGSSITLRWNFDGEYKAFEIYRSEGNGNNFEKLGEVEGTDSIFRDSNLNPNTPYFYKIAGKTDSIIVFSNISGPVKPVVQYFNLYRLPMGICIIILFFSVLFYINMAKRGEKLSIRKIPALNAIEEAIGRATEMGKPVLYVPGIMDIDDPQTIASMSILSRVAEKTAEYGIPLYVPTSRSMAMTMAQQVVKESATRVGRPDWYNPDNIRYITDDQFAYVSAVDGIMVRERPATNLYLGTFYAESLILAETGHSTGAVQIAGTAMPDQLPFFVAACDYTLLGEELYAASAYLSQEPVQLGSLKGQDLGKLIFITVVIIGVLSQLFNWQFFINLFNTIE</sequence>
<dbReference type="SUPFAM" id="SSF49265">
    <property type="entry name" value="Fibronectin type III"/>
    <property type="match status" value="1"/>
</dbReference>
<evidence type="ECO:0000259" key="2">
    <source>
        <dbReference type="Pfam" id="PF20539"/>
    </source>
</evidence>
<proteinExistence type="predicted"/>
<dbReference type="InterPro" id="IPR046642">
    <property type="entry name" value="DUF6754"/>
</dbReference>
<keyword evidence="1" id="KW-0812">Transmembrane</keyword>
<dbReference type="Gene3D" id="2.60.40.10">
    <property type="entry name" value="Immunoglobulins"/>
    <property type="match status" value="1"/>
</dbReference>
<dbReference type="CDD" id="cd00063">
    <property type="entry name" value="FN3"/>
    <property type="match status" value="1"/>
</dbReference>
<dbReference type="InterPro" id="IPR036116">
    <property type="entry name" value="FN3_sf"/>
</dbReference>
<comment type="caution">
    <text evidence="3">The sequence shown here is derived from an EMBL/GenBank/DDBJ whole genome shotgun (WGS) entry which is preliminary data.</text>
</comment>
<feature type="transmembrane region" description="Helical" evidence="1">
    <location>
        <begin position="107"/>
        <end position="127"/>
    </location>
</feature>
<dbReference type="InterPro" id="IPR013783">
    <property type="entry name" value="Ig-like_fold"/>
</dbReference>
<reference evidence="3" key="1">
    <citation type="journal article" date="2020" name="mSystems">
        <title>Genome- and Community-Level Interaction Insights into Carbon Utilization and Element Cycling Functions of Hydrothermarchaeota in Hydrothermal Sediment.</title>
        <authorList>
            <person name="Zhou Z."/>
            <person name="Liu Y."/>
            <person name="Xu W."/>
            <person name="Pan J."/>
            <person name="Luo Z.H."/>
            <person name="Li M."/>
        </authorList>
    </citation>
    <scope>NUCLEOTIDE SEQUENCE [LARGE SCALE GENOMIC DNA]</scope>
    <source>
        <strain evidence="3">SpSt-961</strain>
    </source>
</reference>
<protein>
    <recommendedName>
        <fullName evidence="2">DUF6754 domain-containing protein</fullName>
    </recommendedName>
</protein>
<dbReference type="EMBL" id="DTOZ01000040">
    <property type="protein sequence ID" value="HGE77617.1"/>
    <property type="molecule type" value="Genomic_DNA"/>
</dbReference>
<evidence type="ECO:0000313" key="3">
    <source>
        <dbReference type="EMBL" id="HGE77617.1"/>
    </source>
</evidence>
<feature type="domain" description="DUF6754" evidence="2">
    <location>
        <begin position="102"/>
        <end position="355"/>
    </location>
</feature>
<feature type="transmembrane region" description="Helical" evidence="1">
    <location>
        <begin position="332"/>
        <end position="352"/>
    </location>
</feature>
<evidence type="ECO:0000256" key="1">
    <source>
        <dbReference type="SAM" id="Phobius"/>
    </source>
</evidence>
<dbReference type="AlphaFoldDB" id="A0A7V3RG84"/>
<keyword evidence="1" id="KW-1133">Transmembrane helix</keyword>
<dbReference type="Pfam" id="PF20539">
    <property type="entry name" value="DUF6754"/>
    <property type="match status" value="1"/>
</dbReference>
<accession>A0A7V3RG84</accession>